<sequence>MLRFEAHLVFRHLNARAMKKLLFACLLPLSAWAFFPHSSHRLGALPCRLPRIASTIDVEAEPPVEAEPAVDSYDKSDLIATVTEGLSKEVTGSQRVVVNELLLKLEGSNPTESPATSALLNGIWELVYSAGYSNGLLQSPTRQIALFLYAGGYAPSQLGLQFARLLPASLLDISDVTLKFSRDQPRATASSMVRVGNTETEVKIQATIETESDVRIKETYTSVTVADRDIEVPSSLAYSRLLFITYLDDDLLVVRDESGIPDILLRKSKEFVLDSTNTFTGAPSAADDDLAPGAG</sequence>
<feature type="domain" description="Plastid lipid-associated protein/fibrillin conserved" evidence="3">
    <location>
        <begin position="81"/>
        <end position="259"/>
    </location>
</feature>
<accession>A0A7S2GJV4</accession>
<evidence type="ECO:0000259" key="3">
    <source>
        <dbReference type="Pfam" id="PF04755"/>
    </source>
</evidence>
<dbReference type="InterPro" id="IPR039633">
    <property type="entry name" value="PAP"/>
</dbReference>
<dbReference type="GO" id="GO:0009536">
    <property type="term" value="C:plastid"/>
    <property type="evidence" value="ECO:0007669"/>
    <property type="project" value="UniProtKB-SubCell"/>
</dbReference>
<name>A0A7S2GJV4_9STRA</name>
<dbReference type="InterPro" id="IPR006843">
    <property type="entry name" value="PAP/fibrillin_dom"/>
</dbReference>
<dbReference type="EMBL" id="HBGS01045516">
    <property type="protein sequence ID" value="CAD9458077.1"/>
    <property type="molecule type" value="Transcribed_RNA"/>
</dbReference>
<dbReference type="PANTHER" id="PTHR31906">
    <property type="entry name" value="PLASTID-LIPID-ASSOCIATED PROTEIN 4, CHLOROPLASTIC-RELATED"/>
    <property type="match status" value="1"/>
</dbReference>
<comment type="subcellular location">
    <subcellularLocation>
        <location evidence="1">Plastid</location>
    </subcellularLocation>
</comment>
<keyword evidence="2" id="KW-0934">Plastid</keyword>
<gene>
    <name evidence="4" type="ORF">DSPE1174_LOCUS23544</name>
</gene>
<evidence type="ECO:0000256" key="1">
    <source>
        <dbReference type="ARBA" id="ARBA00004474"/>
    </source>
</evidence>
<organism evidence="4">
    <name type="scientific">Octactis speculum</name>
    <dbReference type="NCBI Taxonomy" id="3111310"/>
    <lineage>
        <taxon>Eukaryota</taxon>
        <taxon>Sar</taxon>
        <taxon>Stramenopiles</taxon>
        <taxon>Ochrophyta</taxon>
        <taxon>Dictyochophyceae</taxon>
        <taxon>Dictyochales</taxon>
        <taxon>Dictyochaceae</taxon>
        <taxon>Octactis</taxon>
    </lineage>
</organism>
<dbReference type="Pfam" id="PF04755">
    <property type="entry name" value="PAP_fibrillin"/>
    <property type="match status" value="1"/>
</dbReference>
<evidence type="ECO:0000313" key="4">
    <source>
        <dbReference type="EMBL" id="CAD9458077.1"/>
    </source>
</evidence>
<dbReference type="AlphaFoldDB" id="A0A7S2GJV4"/>
<proteinExistence type="predicted"/>
<protein>
    <recommendedName>
        <fullName evidence="3">Plastid lipid-associated protein/fibrillin conserved domain-containing protein</fullName>
    </recommendedName>
</protein>
<evidence type="ECO:0000256" key="2">
    <source>
        <dbReference type="ARBA" id="ARBA00022640"/>
    </source>
</evidence>
<reference evidence="4" key="1">
    <citation type="submission" date="2021-01" db="EMBL/GenBank/DDBJ databases">
        <authorList>
            <person name="Corre E."/>
            <person name="Pelletier E."/>
            <person name="Niang G."/>
            <person name="Scheremetjew M."/>
            <person name="Finn R."/>
            <person name="Kale V."/>
            <person name="Holt S."/>
            <person name="Cochrane G."/>
            <person name="Meng A."/>
            <person name="Brown T."/>
            <person name="Cohen L."/>
        </authorList>
    </citation>
    <scope>NUCLEOTIDE SEQUENCE</scope>
    <source>
        <strain evidence="4">CCMP1381</strain>
    </source>
</reference>